<dbReference type="GO" id="GO:0005886">
    <property type="term" value="C:plasma membrane"/>
    <property type="evidence" value="ECO:0007669"/>
    <property type="project" value="UniProtKB-SubCell"/>
</dbReference>
<evidence type="ECO:0000256" key="5">
    <source>
        <dbReference type="ARBA" id="ARBA00022692"/>
    </source>
</evidence>
<organism evidence="15 16">
    <name type="scientific">Domibacillus aminovorans</name>
    <dbReference type="NCBI Taxonomy" id="29332"/>
    <lineage>
        <taxon>Bacteria</taxon>
        <taxon>Bacillati</taxon>
        <taxon>Bacillota</taxon>
        <taxon>Bacilli</taxon>
        <taxon>Bacillales</taxon>
        <taxon>Bacillaceae</taxon>
        <taxon>Domibacillus</taxon>
    </lineage>
</organism>
<dbReference type="PANTHER" id="PTHR43221:SF1">
    <property type="entry name" value="PROTEASE HTPX"/>
    <property type="match status" value="1"/>
</dbReference>
<dbReference type="SMART" id="SM00248">
    <property type="entry name" value="ANK"/>
    <property type="match status" value="3"/>
</dbReference>
<feature type="domain" description="Peptidase M48" evidence="14">
    <location>
        <begin position="68"/>
        <end position="152"/>
    </location>
</feature>
<dbReference type="InterPro" id="IPR036770">
    <property type="entry name" value="Ankyrin_rpt-contain_sf"/>
</dbReference>
<dbReference type="PROSITE" id="PS50297">
    <property type="entry name" value="ANK_REP_REGION"/>
    <property type="match status" value="2"/>
</dbReference>
<keyword evidence="11 13" id="KW-0472">Membrane</keyword>
<feature type="repeat" description="ANK" evidence="12">
    <location>
        <begin position="354"/>
        <end position="386"/>
    </location>
</feature>
<dbReference type="InterPro" id="IPR001915">
    <property type="entry name" value="Peptidase_M48"/>
</dbReference>
<feature type="transmembrane region" description="Helical" evidence="13">
    <location>
        <begin position="35"/>
        <end position="57"/>
    </location>
</feature>
<feature type="repeat" description="ANK" evidence="12">
    <location>
        <begin position="387"/>
        <end position="419"/>
    </location>
</feature>
<feature type="transmembrane region" description="Helical" evidence="13">
    <location>
        <begin position="12"/>
        <end position="29"/>
    </location>
</feature>
<dbReference type="GO" id="GO:0004222">
    <property type="term" value="F:metalloendopeptidase activity"/>
    <property type="evidence" value="ECO:0007669"/>
    <property type="project" value="InterPro"/>
</dbReference>
<feature type="domain" description="Peptidase M48" evidence="14">
    <location>
        <begin position="160"/>
        <end position="241"/>
    </location>
</feature>
<keyword evidence="6" id="KW-0479">Metal-binding</keyword>
<keyword evidence="4" id="KW-0645">Protease</keyword>
<sequence length="443" mass="50043">MDNRNLVYPKETIYFILCCIVSIGLYIAAAFSIIFLLISIGLFLVSLFFHAVSIGSIRGNGVRVSERQFPDVYERIQALSYDMRLSRVPDVFILQSGGALNAFATRFFGRNVVVLYSEVFELARQKGDKELEFIIAHELAHVKRRHIWKNWLILPAMWVPFLGEAYSRAAEYTCDRHAAYYTNDGQAAKNALTILGIGKVLYREVNEDAYLQQIQQESNLFVWLSEKWSTHPNLPKRIQHVGQFMRIADTPTYQANKGKIIGGVIVLFLTAGLLYGGIAAGFGYALTKMESSDLFASLMASDDYMLQDEEITYDDSESEVTNYTDLMDAASVGDMEKVTQLLDSGAAIDEQDSEGTPALHYAIYNSQYEVVEQLLKKKADPNSEDSTGYTPLFLAYDYSDMKMAELLMKYGADPDQEDMYGDTPRDLAEQDGNKQFLTIYNQQ</sequence>
<feature type="repeat" description="ANK" evidence="12">
    <location>
        <begin position="321"/>
        <end position="353"/>
    </location>
</feature>
<evidence type="ECO:0000256" key="6">
    <source>
        <dbReference type="ARBA" id="ARBA00022723"/>
    </source>
</evidence>
<proteinExistence type="predicted"/>
<gene>
    <name evidence="15" type="ORF">AWH48_07755</name>
</gene>
<evidence type="ECO:0000256" key="1">
    <source>
        <dbReference type="ARBA" id="ARBA00001947"/>
    </source>
</evidence>
<evidence type="ECO:0000259" key="14">
    <source>
        <dbReference type="Pfam" id="PF01435"/>
    </source>
</evidence>
<comment type="subcellular location">
    <subcellularLocation>
        <location evidence="2">Cell membrane</location>
        <topology evidence="2">Multi-pass membrane protein</topology>
    </subcellularLocation>
</comment>
<dbReference type="AlphaFoldDB" id="A0A177KMW9"/>
<keyword evidence="9 13" id="KW-1133">Transmembrane helix</keyword>
<dbReference type="SUPFAM" id="SSF48403">
    <property type="entry name" value="Ankyrin repeat"/>
    <property type="match status" value="1"/>
</dbReference>
<evidence type="ECO:0000256" key="9">
    <source>
        <dbReference type="ARBA" id="ARBA00022989"/>
    </source>
</evidence>
<evidence type="ECO:0000256" key="12">
    <source>
        <dbReference type="PROSITE-ProRule" id="PRU00023"/>
    </source>
</evidence>
<keyword evidence="7" id="KW-0378">Hydrolase</keyword>
<dbReference type="Pfam" id="PF01435">
    <property type="entry name" value="Peptidase_M48"/>
    <property type="match status" value="2"/>
</dbReference>
<evidence type="ECO:0000256" key="13">
    <source>
        <dbReference type="SAM" id="Phobius"/>
    </source>
</evidence>
<dbReference type="CDD" id="cd07325">
    <property type="entry name" value="M48_Ste24p_like"/>
    <property type="match status" value="1"/>
</dbReference>
<dbReference type="Gene3D" id="3.30.2010.10">
    <property type="entry name" value="Metalloproteases ('zincins'), catalytic domain"/>
    <property type="match status" value="1"/>
</dbReference>
<evidence type="ECO:0000256" key="2">
    <source>
        <dbReference type="ARBA" id="ARBA00004651"/>
    </source>
</evidence>
<keyword evidence="3" id="KW-1003">Cell membrane</keyword>
<dbReference type="PANTHER" id="PTHR43221">
    <property type="entry name" value="PROTEASE HTPX"/>
    <property type="match status" value="1"/>
</dbReference>
<dbReference type="RefSeq" id="WP_063975134.1">
    <property type="nucleotide sequence ID" value="NZ_LQWZ01000033.1"/>
</dbReference>
<dbReference type="Pfam" id="PF12796">
    <property type="entry name" value="Ank_2"/>
    <property type="match status" value="1"/>
</dbReference>
<name>A0A177KMW9_9BACI</name>
<keyword evidence="5 13" id="KW-0812">Transmembrane</keyword>
<feature type="transmembrane region" description="Helical" evidence="13">
    <location>
        <begin position="260"/>
        <end position="286"/>
    </location>
</feature>
<evidence type="ECO:0000256" key="4">
    <source>
        <dbReference type="ARBA" id="ARBA00022670"/>
    </source>
</evidence>
<dbReference type="PROSITE" id="PS50088">
    <property type="entry name" value="ANK_REPEAT"/>
    <property type="match status" value="3"/>
</dbReference>
<reference evidence="15 16" key="1">
    <citation type="submission" date="2016-01" db="EMBL/GenBank/DDBJ databases">
        <title>Investigation of taxonomic status of Bacillus aminovorans.</title>
        <authorList>
            <person name="Verma A."/>
            <person name="Pal Y."/>
            <person name="Krishnamurthi S."/>
        </authorList>
    </citation>
    <scope>NUCLEOTIDE SEQUENCE [LARGE SCALE GENOMIC DNA]</scope>
    <source>
        <strain evidence="15 16">DSM 4337</strain>
    </source>
</reference>
<dbReference type="Gene3D" id="1.25.40.20">
    <property type="entry name" value="Ankyrin repeat-containing domain"/>
    <property type="match status" value="1"/>
</dbReference>
<accession>A0A177KMW9</accession>
<evidence type="ECO:0000256" key="10">
    <source>
        <dbReference type="ARBA" id="ARBA00023049"/>
    </source>
</evidence>
<keyword evidence="12" id="KW-0040">ANK repeat</keyword>
<dbReference type="GO" id="GO:0006508">
    <property type="term" value="P:proteolysis"/>
    <property type="evidence" value="ECO:0007669"/>
    <property type="project" value="UniProtKB-KW"/>
</dbReference>
<comment type="caution">
    <text evidence="15">The sequence shown here is derived from an EMBL/GenBank/DDBJ whole genome shotgun (WGS) entry which is preliminary data.</text>
</comment>
<dbReference type="InterPro" id="IPR050083">
    <property type="entry name" value="HtpX_protease"/>
</dbReference>
<keyword evidence="8" id="KW-0862">Zinc</keyword>
<evidence type="ECO:0000256" key="7">
    <source>
        <dbReference type="ARBA" id="ARBA00022801"/>
    </source>
</evidence>
<evidence type="ECO:0000256" key="3">
    <source>
        <dbReference type="ARBA" id="ARBA00022475"/>
    </source>
</evidence>
<evidence type="ECO:0000313" key="15">
    <source>
        <dbReference type="EMBL" id="OAH54484.1"/>
    </source>
</evidence>
<comment type="cofactor">
    <cofactor evidence="1">
        <name>Zn(2+)</name>
        <dbReference type="ChEBI" id="CHEBI:29105"/>
    </cofactor>
</comment>
<dbReference type="EMBL" id="LQWZ01000033">
    <property type="protein sequence ID" value="OAH54484.1"/>
    <property type="molecule type" value="Genomic_DNA"/>
</dbReference>
<evidence type="ECO:0000256" key="11">
    <source>
        <dbReference type="ARBA" id="ARBA00023136"/>
    </source>
</evidence>
<evidence type="ECO:0000313" key="16">
    <source>
        <dbReference type="Proteomes" id="UP000077271"/>
    </source>
</evidence>
<evidence type="ECO:0000256" key="8">
    <source>
        <dbReference type="ARBA" id="ARBA00022833"/>
    </source>
</evidence>
<dbReference type="InterPro" id="IPR002110">
    <property type="entry name" value="Ankyrin_rpt"/>
</dbReference>
<dbReference type="GO" id="GO:0046872">
    <property type="term" value="F:metal ion binding"/>
    <property type="evidence" value="ECO:0007669"/>
    <property type="project" value="UniProtKB-KW"/>
</dbReference>
<protein>
    <recommendedName>
        <fullName evidence="14">Peptidase M48 domain-containing protein</fullName>
    </recommendedName>
</protein>
<dbReference type="Proteomes" id="UP000077271">
    <property type="component" value="Unassembled WGS sequence"/>
</dbReference>
<keyword evidence="10" id="KW-0482">Metalloprotease</keyword>